<evidence type="ECO:0000313" key="3">
    <source>
        <dbReference type="Proteomes" id="UP000054359"/>
    </source>
</evidence>
<proteinExistence type="predicted"/>
<dbReference type="AlphaFoldDB" id="A0A087T3B0"/>
<dbReference type="InterPro" id="IPR000618">
    <property type="entry name" value="Insect_cuticle"/>
</dbReference>
<name>A0A087T3B0_STEMI</name>
<keyword evidence="1" id="KW-0193">Cuticle</keyword>
<evidence type="ECO:0000256" key="1">
    <source>
        <dbReference type="PROSITE-ProRule" id="PRU00497"/>
    </source>
</evidence>
<accession>A0A087T3B0</accession>
<reference evidence="2 3" key="1">
    <citation type="submission" date="2013-11" db="EMBL/GenBank/DDBJ databases">
        <title>Genome sequencing of Stegodyphus mimosarum.</title>
        <authorList>
            <person name="Bechsgaard J."/>
        </authorList>
    </citation>
    <scope>NUCLEOTIDE SEQUENCE [LARGE SCALE GENOMIC DNA]</scope>
</reference>
<organism evidence="2 3">
    <name type="scientific">Stegodyphus mimosarum</name>
    <name type="common">African social velvet spider</name>
    <dbReference type="NCBI Taxonomy" id="407821"/>
    <lineage>
        <taxon>Eukaryota</taxon>
        <taxon>Metazoa</taxon>
        <taxon>Ecdysozoa</taxon>
        <taxon>Arthropoda</taxon>
        <taxon>Chelicerata</taxon>
        <taxon>Arachnida</taxon>
        <taxon>Araneae</taxon>
        <taxon>Araneomorphae</taxon>
        <taxon>Entelegynae</taxon>
        <taxon>Eresoidea</taxon>
        <taxon>Eresidae</taxon>
        <taxon>Stegodyphus</taxon>
    </lineage>
</organism>
<dbReference type="Proteomes" id="UP000054359">
    <property type="component" value="Unassembled WGS sequence"/>
</dbReference>
<dbReference type="PROSITE" id="PS51155">
    <property type="entry name" value="CHIT_BIND_RR_2"/>
    <property type="match status" value="1"/>
</dbReference>
<sequence>MQREVHYVADDEGFRARIKTNEPGMDVPNPADVVLEANPPSDYDASVYGQDATIYGVEDLGEAPKSNLVSQPLTKRPLPKGFYKYHRFAEPSVPPVYVVDGHLQSPWFPMDSITII</sequence>
<dbReference type="OrthoDB" id="6422219at2759"/>
<gene>
    <name evidence="2" type="ORF">X975_02934</name>
</gene>
<protein>
    <submittedName>
        <fullName evidence="2">Uncharacterized protein</fullName>
    </submittedName>
</protein>
<feature type="non-terminal residue" evidence="2">
    <location>
        <position position="116"/>
    </location>
</feature>
<dbReference type="GO" id="GO:0042302">
    <property type="term" value="F:structural constituent of cuticle"/>
    <property type="evidence" value="ECO:0007669"/>
    <property type="project" value="UniProtKB-UniRule"/>
</dbReference>
<keyword evidence="3" id="KW-1185">Reference proteome</keyword>
<evidence type="ECO:0000313" key="2">
    <source>
        <dbReference type="EMBL" id="KFM59599.1"/>
    </source>
</evidence>
<dbReference type="EMBL" id="KK113223">
    <property type="protein sequence ID" value="KFM59599.1"/>
    <property type="molecule type" value="Genomic_DNA"/>
</dbReference>